<organism evidence="11 12">
    <name type="scientific">Iris pallida</name>
    <name type="common">Sweet iris</name>
    <dbReference type="NCBI Taxonomy" id="29817"/>
    <lineage>
        <taxon>Eukaryota</taxon>
        <taxon>Viridiplantae</taxon>
        <taxon>Streptophyta</taxon>
        <taxon>Embryophyta</taxon>
        <taxon>Tracheophyta</taxon>
        <taxon>Spermatophyta</taxon>
        <taxon>Magnoliopsida</taxon>
        <taxon>Liliopsida</taxon>
        <taxon>Asparagales</taxon>
        <taxon>Iridaceae</taxon>
        <taxon>Iridoideae</taxon>
        <taxon>Irideae</taxon>
        <taxon>Iris</taxon>
    </lineage>
</organism>
<dbReference type="GO" id="GO:0005737">
    <property type="term" value="C:cytoplasm"/>
    <property type="evidence" value="ECO:0007669"/>
    <property type="project" value="UniProtKB-SubCell"/>
</dbReference>
<evidence type="ECO:0000256" key="7">
    <source>
        <dbReference type="ARBA" id="ARBA00022833"/>
    </source>
</evidence>
<comment type="similarity">
    <text evidence="2 9">Belongs to the peptidase M3 family.</text>
</comment>
<dbReference type="GO" id="GO:0004222">
    <property type="term" value="F:metalloendopeptidase activity"/>
    <property type="evidence" value="ECO:0007669"/>
    <property type="project" value="InterPro"/>
</dbReference>
<dbReference type="InterPro" id="IPR024077">
    <property type="entry name" value="Neurolysin/TOP_dom2"/>
</dbReference>
<evidence type="ECO:0000259" key="10">
    <source>
        <dbReference type="Pfam" id="PF01432"/>
    </source>
</evidence>
<evidence type="ECO:0000256" key="5">
    <source>
        <dbReference type="ARBA" id="ARBA00022723"/>
    </source>
</evidence>
<dbReference type="GO" id="GO:0006508">
    <property type="term" value="P:proteolysis"/>
    <property type="evidence" value="ECO:0007669"/>
    <property type="project" value="UniProtKB-KW"/>
</dbReference>
<evidence type="ECO:0000256" key="6">
    <source>
        <dbReference type="ARBA" id="ARBA00022801"/>
    </source>
</evidence>
<comment type="subcellular location">
    <subcellularLocation>
        <location evidence="1">Cytoplasm</location>
    </subcellularLocation>
</comment>
<keyword evidence="6 9" id="KW-0378">Hydrolase</keyword>
<dbReference type="PANTHER" id="PTHR11804:SF82">
    <property type="entry name" value="THIMET OLIGOPEPTIDASE-RELATED"/>
    <property type="match status" value="1"/>
</dbReference>
<evidence type="ECO:0000256" key="1">
    <source>
        <dbReference type="ARBA" id="ARBA00004496"/>
    </source>
</evidence>
<keyword evidence="3" id="KW-0963">Cytoplasm</keyword>
<keyword evidence="12" id="KW-1185">Reference proteome</keyword>
<dbReference type="AlphaFoldDB" id="A0AAX6EYZ9"/>
<evidence type="ECO:0000256" key="3">
    <source>
        <dbReference type="ARBA" id="ARBA00022490"/>
    </source>
</evidence>
<reference evidence="11" key="1">
    <citation type="journal article" date="2023" name="GigaByte">
        <title>Genome assembly of the bearded iris, Iris pallida Lam.</title>
        <authorList>
            <person name="Bruccoleri R.E."/>
            <person name="Oakeley E.J."/>
            <person name="Faust A.M.E."/>
            <person name="Altorfer M."/>
            <person name="Dessus-Babus S."/>
            <person name="Burckhardt D."/>
            <person name="Oertli M."/>
            <person name="Naumann U."/>
            <person name="Petersen F."/>
            <person name="Wong J."/>
        </authorList>
    </citation>
    <scope>NUCLEOTIDE SEQUENCE</scope>
    <source>
        <strain evidence="11">GSM-AAB239-AS_SAM_17_03QT</strain>
    </source>
</reference>
<evidence type="ECO:0000256" key="8">
    <source>
        <dbReference type="ARBA" id="ARBA00023049"/>
    </source>
</evidence>
<feature type="domain" description="Peptidase M3A/M3B catalytic" evidence="10">
    <location>
        <begin position="260"/>
        <end position="354"/>
    </location>
</feature>
<keyword evidence="8 9" id="KW-0482">Metalloprotease</keyword>
<comment type="caution">
    <text evidence="11">The sequence shown here is derived from an EMBL/GenBank/DDBJ whole genome shotgun (WGS) entry which is preliminary data.</text>
</comment>
<gene>
    <name evidence="11" type="ORF">M6B38_163430</name>
</gene>
<dbReference type="InterPro" id="IPR024080">
    <property type="entry name" value="Neurolysin/TOP_N"/>
</dbReference>
<sequence>MEAKGGKGEKRRMIAITGAAALAAVGLNFLISSIRAHRDKEDRSNSNKSKKDLTWSSVRVNLSASEIHKLADHIIAKSKETYDLVASIPLGKVTYMNVISPLADLEAYQFPLVQSCLFPKMVSPLDDVRKASADAEQRLDSHFLMCRKREDVYRVVKAFVERGERLGPEATRYVQCLVKDFERNGVNLTLSKRIEMENLRSQIDKLSLQYVQNLNEDASFVLVSEPELAGMPPHFIESLTKTKSAERKVFLRSHHVSPILEHCKTGYIRKSIATSYAQRCGKENLDILDNLIQLRHKLARLLGYSNYSDFVVEPRMAKKSAKVFEFLEDISANLTDLAMRELNMLKDLKSKEEGILPLVWKIYCIT</sequence>
<keyword evidence="4 9" id="KW-0645">Protease</keyword>
<dbReference type="InterPro" id="IPR045090">
    <property type="entry name" value="Pept_M3A_M3B"/>
</dbReference>
<dbReference type="InterPro" id="IPR001567">
    <property type="entry name" value="Pept_M3A_M3B_dom"/>
</dbReference>
<dbReference type="PANTHER" id="PTHR11804">
    <property type="entry name" value="PROTEASE M3 THIMET OLIGOPEPTIDASE-RELATED"/>
    <property type="match status" value="1"/>
</dbReference>
<dbReference type="GO" id="GO:0006518">
    <property type="term" value="P:peptide metabolic process"/>
    <property type="evidence" value="ECO:0007669"/>
    <property type="project" value="TreeGrafter"/>
</dbReference>
<comment type="cofactor">
    <cofactor evidence="9">
        <name>Zn(2+)</name>
        <dbReference type="ChEBI" id="CHEBI:29105"/>
    </cofactor>
    <text evidence="9">Binds 1 zinc ion.</text>
</comment>
<dbReference type="GO" id="GO:0046872">
    <property type="term" value="F:metal ion binding"/>
    <property type="evidence" value="ECO:0007669"/>
    <property type="project" value="UniProtKB-UniRule"/>
</dbReference>
<keyword evidence="5 9" id="KW-0479">Metal-binding</keyword>
<dbReference type="Proteomes" id="UP001140949">
    <property type="component" value="Unassembled WGS sequence"/>
</dbReference>
<keyword evidence="7 9" id="KW-0862">Zinc</keyword>
<dbReference type="FunFam" id="1.20.1050.40:FF:000001">
    <property type="entry name" value="Thimet oligopeptidase 1"/>
    <property type="match status" value="1"/>
</dbReference>
<dbReference type="Gene3D" id="1.20.1050.40">
    <property type="entry name" value="Endopeptidase. Chain P, domain 1"/>
    <property type="match status" value="1"/>
</dbReference>
<protein>
    <submittedName>
        <fullName evidence="11">Thimet oligopeptidase</fullName>
    </submittedName>
</protein>
<evidence type="ECO:0000313" key="12">
    <source>
        <dbReference type="Proteomes" id="UP001140949"/>
    </source>
</evidence>
<dbReference type="EMBL" id="JANAVB010033216">
    <property type="protein sequence ID" value="KAJ6809079.1"/>
    <property type="molecule type" value="Genomic_DNA"/>
</dbReference>
<dbReference type="SUPFAM" id="SSF55486">
    <property type="entry name" value="Metalloproteases ('zincins'), catalytic domain"/>
    <property type="match status" value="1"/>
</dbReference>
<evidence type="ECO:0000256" key="9">
    <source>
        <dbReference type="RuleBase" id="RU003435"/>
    </source>
</evidence>
<accession>A0AAX6EYZ9</accession>
<evidence type="ECO:0000313" key="11">
    <source>
        <dbReference type="EMBL" id="KAJ6809079.1"/>
    </source>
</evidence>
<reference evidence="11" key="2">
    <citation type="submission" date="2023-04" db="EMBL/GenBank/DDBJ databases">
        <authorList>
            <person name="Bruccoleri R.E."/>
            <person name="Oakeley E.J."/>
            <person name="Faust A.-M."/>
            <person name="Dessus-Babus S."/>
            <person name="Altorfer M."/>
            <person name="Burckhardt D."/>
            <person name="Oertli M."/>
            <person name="Naumann U."/>
            <person name="Petersen F."/>
            <person name="Wong J."/>
        </authorList>
    </citation>
    <scope>NUCLEOTIDE SEQUENCE</scope>
    <source>
        <strain evidence="11">GSM-AAB239-AS_SAM_17_03QT</strain>
        <tissue evidence="11">Leaf</tissue>
    </source>
</reference>
<dbReference type="Pfam" id="PF01432">
    <property type="entry name" value="Peptidase_M3"/>
    <property type="match status" value="1"/>
</dbReference>
<evidence type="ECO:0000256" key="2">
    <source>
        <dbReference type="ARBA" id="ARBA00006040"/>
    </source>
</evidence>
<evidence type="ECO:0000256" key="4">
    <source>
        <dbReference type="ARBA" id="ARBA00022670"/>
    </source>
</evidence>
<proteinExistence type="inferred from homology"/>
<dbReference type="Gene3D" id="1.10.1370.10">
    <property type="entry name" value="Neurolysin, domain 3"/>
    <property type="match status" value="1"/>
</dbReference>
<name>A0AAX6EYZ9_IRIPA</name>